<dbReference type="AlphaFoldDB" id="A0A1P8WQA2"/>
<evidence type="ECO:0000256" key="1">
    <source>
        <dbReference type="ARBA" id="ARBA00010528"/>
    </source>
</evidence>
<dbReference type="InterPro" id="IPR023574">
    <property type="entry name" value="Ribosomal_uL4_dom_sf"/>
</dbReference>
<dbReference type="PANTHER" id="PTHR10746:SF6">
    <property type="entry name" value="LARGE RIBOSOMAL SUBUNIT PROTEIN UL4M"/>
    <property type="match status" value="1"/>
</dbReference>
<dbReference type="InterPro" id="IPR013005">
    <property type="entry name" value="Ribosomal_uL4-like"/>
</dbReference>
<dbReference type="GO" id="GO:0003735">
    <property type="term" value="F:structural constituent of ribosome"/>
    <property type="evidence" value="ECO:0007669"/>
    <property type="project" value="InterPro"/>
</dbReference>
<dbReference type="Gene3D" id="3.40.1370.10">
    <property type="match status" value="1"/>
</dbReference>
<dbReference type="GO" id="GO:0019843">
    <property type="term" value="F:rRNA binding"/>
    <property type="evidence" value="ECO:0007669"/>
    <property type="project" value="UniProtKB-UniRule"/>
</dbReference>
<dbReference type="OrthoDB" id="9803201at2"/>
<dbReference type="Pfam" id="PF00573">
    <property type="entry name" value="Ribosomal_L4"/>
    <property type="match status" value="1"/>
</dbReference>
<dbReference type="KEGG" id="fmr:Fuma_05897"/>
<dbReference type="HAMAP" id="MF_01328_B">
    <property type="entry name" value="Ribosomal_uL4_B"/>
    <property type="match status" value="1"/>
</dbReference>
<dbReference type="RefSeq" id="WP_077027279.1">
    <property type="nucleotide sequence ID" value="NZ_CP017641.1"/>
</dbReference>
<protein>
    <recommendedName>
        <fullName evidence="4 5">Large ribosomal subunit protein uL4</fullName>
    </recommendedName>
</protein>
<dbReference type="InterPro" id="IPR002136">
    <property type="entry name" value="Ribosomal_uL4"/>
</dbReference>
<evidence type="ECO:0000313" key="7">
    <source>
        <dbReference type="EMBL" id="APZ96229.1"/>
    </source>
</evidence>
<evidence type="ECO:0000256" key="5">
    <source>
        <dbReference type="HAMAP-Rule" id="MF_01328"/>
    </source>
</evidence>
<keyword evidence="3 5" id="KW-0687">Ribonucleoprotein</keyword>
<accession>A0A1P8WQA2</accession>
<gene>
    <name evidence="5 7" type="primary">rplD</name>
    <name evidence="7" type="ORF">Fuma_05897</name>
</gene>
<dbReference type="SUPFAM" id="SSF52166">
    <property type="entry name" value="Ribosomal protein L4"/>
    <property type="match status" value="1"/>
</dbReference>
<dbReference type="NCBIfam" id="TIGR03953">
    <property type="entry name" value="rplD_bact"/>
    <property type="match status" value="1"/>
</dbReference>
<dbReference type="GO" id="GO:1990904">
    <property type="term" value="C:ribonucleoprotein complex"/>
    <property type="evidence" value="ECO:0007669"/>
    <property type="project" value="UniProtKB-KW"/>
</dbReference>
<dbReference type="Proteomes" id="UP000187735">
    <property type="component" value="Chromosome"/>
</dbReference>
<dbReference type="GO" id="GO:0006412">
    <property type="term" value="P:translation"/>
    <property type="evidence" value="ECO:0007669"/>
    <property type="project" value="UniProtKB-UniRule"/>
</dbReference>
<reference evidence="7 8" key="1">
    <citation type="journal article" date="2016" name="Front. Microbiol.">
        <title>Fuerstia marisgermanicae gen. nov., sp. nov., an Unusual Member of the Phylum Planctomycetes from the German Wadden Sea.</title>
        <authorList>
            <person name="Kohn T."/>
            <person name="Heuer A."/>
            <person name="Jogler M."/>
            <person name="Vollmers J."/>
            <person name="Boedeker C."/>
            <person name="Bunk B."/>
            <person name="Rast P."/>
            <person name="Borchert D."/>
            <person name="Glockner I."/>
            <person name="Freese H.M."/>
            <person name="Klenk H.P."/>
            <person name="Overmann J."/>
            <person name="Kaster A.K."/>
            <person name="Rohde M."/>
            <person name="Wiegand S."/>
            <person name="Jogler C."/>
        </authorList>
    </citation>
    <scope>NUCLEOTIDE SEQUENCE [LARGE SCALE GENOMIC DNA]</scope>
    <source>
        <strain evidence="7 8">NH11</strain>
    </source>
</reference>
<dbReference type="STRING" id="1891926.Fuma_05897"/>
<comment type="similarity">
    <text evidence="1 5">Belongs to the universal ribosomal protein uL4 family.</text>
</comment>
<dbReference type="GO" id="GO:0005840">
    <property type="term" value="C:ribosome"/>
    <property type="evidence" value="ECO:0007669"/>
    <property type="project" value="UniProtKB-KW"/>
</dbReference>
<name>A0A1P8WQA2_9PLAN</name>
<comment type="function">
    <text evidence="5">Forms part of the polypeptide exit tunnel.</text>
</comment>
<keyword evidence="2 5" id="KW-0689">Ribosomal protein</keyword>
<dbReference type="EMBL" id="CP017641">
    <property type="protein sequence ID" value="APZ96229.1"/>
    <property type="molecule type" value="Genomic_DNA"/>
</dbReference>
<keyword evidence="8" id="KW-1185">Reference proteome</keyword>
<organism evidence="7 8">
    <name type="scientific">Fuerstiella marisgermanici</name>
    <dbReference type="NCBI Taxonomy" id="1891926"/>
    <lineage>
        <taxon>Bacteria</taxon>
        <taxon>Pseudomonadati</taxon>
        <taxon>Planctomycetota</taxon>
        <taxon>Planctomycetia</taxon>
        <taxon>Planctomycetales</taxon>
        <taxon>Planctomycetaceae</taxon>
        <taxon>Fuerstiella</taxon>
    </lineage>
</organism>
<evidence type="ECO:0000256" key="6">
    <source>
        <dbReference type="SAM" id="MobiDB-lite"/>
    </source>
</evidence>
<proteinExistence type="inferred from homology"/>
<sequence>MISIPVQDLNGSSSGSYEFDPTDLVKGEINRQLLHDVVVMYEAGQRVGTVMTKSRGMVRGSTKKLFRQKGTGRARAGNARTPVRRGGGHAFGKKNRDYSYRLPRKAVRLATRMALLSKFQDEQAVVLSGWGLDSPKTKSVVAGLSALGAGGTSTLIVTDGIDSNVYKSARNVPDVQVLPASDLNAYSLLRHRTLVVTTAAMDSLLGRGAAVPA</sequence>
<keyword evidence="5" id="KW-0694">RNA-binding</keyword>
<evidence type="ECO:0000256" key="3">
    <source>
        <dbReference type="ARBA" id="ARBA00023274"/>
    </source>
</evidence>
<evidence type="ECO:0000256" key="4">
    <source>
        <dbReference type="ARBA" id="ARBA00035244"/>
    </source>
</evidence>
<comment type="function">
    <text evidence="5">One of the primary rRNA binding proteins, this protein initially binds near the 5'-end of the 23S rRNA. It is important during the early stages of 50S assembly. It makes multiple contacts with different domains of the 23S rRNA in the assembled 50S subunit and ribosome.</text>
</comment>
<evidence type="ECO:0000256" key="2">
    <source>
        <dbReference type="ARBA" id="ARBA00022980"/>
    </source>
</evidence>
<dbReference type="PANTHER" id="PTHR10746">
    <property type="entry name" value="50S RIBOSOMAL PROTEIN L4"/>
    <property type="match status" value="1"/>
</dbReference>
<evidence type="ECO:0000313" key="8">
    <source>
        <dbReference type="Proteomes" id="UP000187735"/>
    </source>
</evidence>
<comment type="subunit">
    <text evidence="5">Part of the 50S ribosomal subunit.</text>
</comment>
<keyword evidence="5" id="KW-0699">rRNA-binding</keyword>
<feature type="region of interest" description="Disordered" evidence="6">
    <location>
        <begin position="67"/>
        <end position="90"/>
    </location>
</feature>